<dbReference type="Proteomes" id="UP000295506">
    <property type="component" value="Unassembled WGS sequence"/>
</dbReference>
<organism evidence="3 5">
    <name type="scientific">Pseudodesulfovibrio indicus</name>
    <dbReference type="NCBI Taxonomy" id="1716143"/>
    <lineage>
        <taxon>Bacteria</taxon>
        <taxon>Pseudomonadati</taxon>
        <taxon>Thermodesulfobacteriota</taxon>
        <taxon>Desulfovibrionia</taxon>
        <taxon>Desulfovibrionales</taxon>
        <taxon>Desulfovibrionaceae</taxon>
    </lineage>
</organism>
<name>A0A126QP56_9BACT</name>
<evidence type="ECO:0000313" key="2">
    <source>
        <dbReference type="EMBL" id="AMK11772.1"/>
    </source>
</evidence>
<dbReference type="EMBL" id="SOBK01000006">
    <property type="protein sequence ID" value="TDT88311.1"/>
    <property type="molecule type" value="Genomic_DNA"/>
</dbReference>
<dbReference type="InterPro" id="IPR002489">
    <property type="entry name" value="Glu_synth_asu_C"/>
</dbReference>
<dbReference type="OrthoDB" id="9803192at2"/>
<dbReference type="PIRSF" id="PIRSF006519">
    <property type="entry name" value="GOGAT_dom3"/>
    <property type="match status" value="1"/>
</dbReference>
<protein>
    <submittedName>
        <fullName evidence="3">Glutamate synthase (NADPH) GltB3 subunit</fullName>
    </submittedName>
</protein>
<evidence type="ECO:0000313" key="4">
    <source>
        <dbReference type="Proteomes" id="UP000055611"/>
    </source>
</evidence>
<dbReference type="InterPro" id="IPR012061">
    <property type="entry name" value="Glu_synth_lsu_3"/>
</dbReference>
<dbReference type="SUPFAM" id="SSF69336">
    <property type="entry name" value="Alpha subunit of glutamate synthase, C-terminal domain"/>
    <property type="match status" value="1"/>
</dbReference>
<dbReference type="KEGG" id="dej:AWY79_11930"/>
<accession>A0A126QP56</accession>
<reference evidence="3 5" key="2">
    <citation type="submission" date="2019-03" db="EMBL/GenBank/DDBJ databases">
        <title>Genomic Encyclopedia of Type Strains, Phase IV (KMG-IV): sequencing the most valuable type-strain genomes for metagenomic binning, comparative biology and taxonomic classification.</title>
        <authorList>
            <person name="Goeker M."/>
        </authorList>
    </citation>
    <scope>NUCLEOTIDE SEQUENCE [LARGE SCALE GENOMIC DNA]</scope>
    <source>
        <strain evidence="3 5">DSM 101483</strain>
    </source>
</reference>
<dbReference type="InterPro" id="IPR035710">
    <property type="entry name" value="Archaeal_gltB"/>
</dbReference>
<dbReference type="PANTHER" id="PTHR39673:SF5">
    <property type="entry name" value="TUNGSTEN-CONTAINING FORMYLMETHANOFURAN DEHYDROGENASE 2 SUBUNIT C"/>
    <property type="match status" value="1"/>
</dbReference>
<dbReference type="Gene3D" id="2.160.20.60">
    <property type="entry name" value="Glutamate synthase, alpha subunit, C-terminal domain"/>
    <property type="match status" value="1"/>
</dbReference>
<dbReference type="Pfam" id="PF01493">
    <property type="entry name" value="GXGXG"/>
    <property type="match status" value="1"/>
</dbReference>
<proteinExistence type="predicted"/>
<dbReference type="AlphaFoldDB" id="A0A126QP56"/>
<evidence type="ECO:0000313" key="5">
    <source>
        <dbReference type="Proteomes" id="UP000295506"/>
    </source>
</evidence>
<keyword evidence="4" id="KW-1185">Reference proteome</keyword>
<dbReference type="RefSeq" id="WP_066804124.1">
    <property type="nucleotide sequence ID" value="NZ_CP014206.1"/>
</dbReference>
<feature type="domain" description="Glutamate synthase alpha subunit C-terminal" evidence="1">
    <location>
        <begin position="36"/>
        <end position="187"/>
    </location>
</feature>
<evidence type="ECO:0000313" key="3">
    <source>
        <dbReference type="EMBL" id="TDT88311.1"/>
    </source>
</evidence>
<dbReference type="InterPro" id="IPR036485">
    <property type="entry name" value="Glu_synth_asu_C_sf"/>
</dbReference>
<dbReference type="PANTHER" id="PTHR39673">
    <property type="entry name" value="TUNGSTEN FORMYLMETHANOFURAN DEHYDROGENASE, SUBUNIT C (FWDC)"/>
    <property type="match status" value="1"/>
</dbReference>
<evidence type="ECO:0000259" key="1">
    <source>
        <dbReference type="Pfam" id="PF01493"/>
    </source>
</evidence>
<dbReference type="EMBL" id="CP014206">
    <property type="protein sequence ID" value="AMK11772.1"/>
    <property type="molecule type" value="Genomic_DNA"/>
</dbReference>
<sequence>MAAKRKQKTLTAGRTYYKQFNEEIRALVNEGVTDFVIKECNGQRYLATALEGDLVFDVYGVPGQDLGAFMRGPKVRIHNNAQDGVGNTMDDGRVVIDGIAGDVIGYAMRGGEIFIKGDVGYRVGIHMKAYLDHQPKIVVGGKAGDFLGEYMAGGIILLLGMFSDKPDAPIAGRSLGTGMHGGVIYVRGGVPEDQLGPGLTTNPVDSDDLKVIEGLVNEYAKELQLDSKAILSENFVKIRPFSHRPYGNLYVPC</sequence>
<gene>
    <name evidence="2" type="ORF">AWY79_11930</name>
    <name evidence="3" type="ORF">EDC59_106124</name>
</gene>
<dbReference type="Proteomes" id="UP000055611">
    <property type="component" value="Chromosome"/>
</dbReference>
<reference evidence="2 4" key="1">
    <citation type="journal article" date="2016" name="Front. Microbiol.">
        <title>Genome Sequence of the Piezophilic, Mesophilic Sulfate-Reducing Bacterium Desulfovibrio indicus J2T.</title>
        <authorList>
            <person name="Cao J."/>
            <person name="Maignien L."/>
            <person name="Shao Z."/>
            <person name="Alain K."/>
            <person name="Jebbar M."/>
        </authorList>
    </citation>
    <scope>NUCLEOTIDE SEQUENCE [LARGE SCALE GENOMIC DNA]</scope>
    <source>
        <strain evidence="2 4">J2</strain>
    </source>
</reference>
<dbReference type="GO" id="GO:0016491">
    <property type="term" value="F:oxidoreductase activity"/>
    <property type="evidence" value="ECO:0007669"/>
    <property type="project" value="InterPro"/>
</dbReference>
<dbReference type="CDD" id="cd00981">
    <property type="entry name" value="arch_gltB"/>
    <property type="match status" value="1"/>
</dbReference>